<proteinExistence type="predicted"/>
<evidence type="ECO:0000313" key="3">
    <source>
        <dbReference type="Proteomes" id="UP001596072"/>
    </source>
</evidence>
<accession>A0ABW0ZJ25</accession>
<organism evidence="2 3">
    <name type="scientific">Nocardioides vastitatis</name>
    <dbReference type="NCBI Taxonomy" id="2568655"/>
    <lineage>
        <taxon>Bacteria</taxon>
        <taxon>Bacillati</taxon>
        <taxon>Actinomycetota</taxon>
        <taxon>Actinomycetes</taxon>
        <taxon>Propionibacteriales</taxon>
        <taxon>Nocardioidaceae</taxon>
        <taxon>Nocardioides</taxon>
    </lineage>
</organism>
<keyword evidence="1" id="KW-0812">Transmembrane</keyword>
<sequence>MKEQARRDRQSVEIVTASVLFVLVIVAGGVVLGLAGLRGRSAEIAIYVVVACAAAVTVRHLHKHRD</sequence>
<keyword evidence="1" id="KW-0472">Membrane</keyword>
<evidence type="ECO:0000256" key="1">
    <source>
        <dbReference type="SAM" id="Phobius"/>
    </source>
</evidence>
<gene>
    <name evidence="2" type="ORF">ACFPQB_14120</name>
</gene>
<name>A0ABW0ZJ25_9ACTN</name>
<dbReference type="RefSeq" id="WP_136431365.1">
    <property type="nucleotide sequence ID" value="NZ_JBHSNS010000007.1"/>
</dbReference>
<dbReference type="Proteomes" id="UP001596072">
    <property type="component" value="Unassembled WGS sequence"/>
</dbReference>
<feature type="transmembrane region" description="Helical" evidence="1">
    <location>
        <begin position="12"/>
        <end position="32"/>
    </location>
</feature>
<keyword evidence="1" id="KW-1133">Transmembrane helix</keyword>
<protein>
    <submittedName>
        <fullName evidence="2">Uncharacterized protein</fullName>
    </submittedName>
</protein>
<evidence type="ECO:0000313" key="2">
    <source>
        <dbReference type="EMBL" id="MFC5730058.1"/>
    </source>
</evidence>
<feature type="transmembrane region" description="Helical" evidence="1">
    <location>
        <begin position="44"/>
        <end position="61"/>
    </location>
</feature>
<comment type="caution">
    <text evidence="2">The sequence shown here is derived from an EMBL/GenBank/DDBJ whole genome shotgun (WGS) entry which is preliminary data.</text>
</comment>
<dbReference type="EMBL" id="JBHSNS010000007">
    <property type="protein sequence ID" value="MFC5730058.1"/>
    <property type="molecule type" value="Genomic_DNA"/>
</dbReference>
<keyword evidence="3" id="KW-1185">Reference proteome</keyword>
<reference evidence="3" key="1">
    <citation type="journal article" date="2019" name="Int. J. Syst. Evol. Microbiol.">
        <title>The Global Catalogue of Microorganisms (GCM) 10K type strain sequencing project: providing services to taxonomists for standard genome sequencing and annotation.</title>
        <authorList>
            <consortium name="The Broad Institute Genomics Platform"/>
            <consortium name="The Broad Institute Genome Sequencing Center for Infectious Disease"/>
            <person name="Wu L."/>
            <person name="Ma J."/>
        </authorList>
    </citation>
    <scope>NUCLEOTIDE SEQUENCE [LARGE SCALE GENOMIC DNA]</scope>
    <source>
        <strain evidence="3">YIM 94188</strain>
    </source>
</reference>